<name>A0A9D3Y309_DREPO</name>
<dbReference type="Proteomes" id="UP000828390">
    <property type="component" value="Unassembled WGS sequence"/>
</dbReference>
<comment type="caution">
    <text evidence="1">The sequence shown here is derived from an EMBL/GenBank/DDBJ whole genome shotgun (WGS) entry which is preliminary data.</text>
</comment>
<evidence type="ECO:0000313" key="1">
    <source>
        <dbReference type="EMBL" id="KAH3692789.1"/>
    </source>
</evidence>
<protein>
    <submittedName>
        <fullName evidence="1">Uncharacterized protein</fullName>
    </submittedName>
</protein>
<proteinExistence type="predicted"/>
<sequence length="87" mass="10116">MEMILLEQELSVDSIGSIRVTAIAHEKAICHAEDPHEFLSRAALNARPYAFHFPHDRNEHHTLTMQTSRNEKKLARCKDLSRHYLHT</sequence>
<keyword evidence="2" id="KW-1185">Reference proteome</keyword>
<reference evidence="1" key="2">
    <citation type="submission" date="2020-11" db="EMBL/GenBank/DDBJ databases">
        <authorList>
            <person name="McCartney M.A."/>
            <person name="Auch B."/>
            <person name="Kono T."/>
            <person name="Mallez S."/>
            <person name="Becker A."/>
            <person name="Gohl D.M."/>
            <person name="Silverstein K.A.T."/>
            <person name="Koren S."/>
            <person name="Bechman K.B."/>
            <person name="Herman A."/>
            <person name="Abrahante J.E."/>
            <person name="Garbe J."/>
        </authorList>
    </citation>
    <scope>NUCLEOTIDE SEQUENCE</scope>
    <source>
        <strain evidence="1">Duluth1</strain>
        <tissue evidence="1">Whole animal</tissue>
    </source>
</reference>
<reference evidence="1" key="1">
    <citation type="journal article" date="2019" name="bioRxiv">
        <title>The Genome of the Zebra Mussel, Dreissena polymorpha: A Resource for Invasive Species Research.</title>
        <authorList>
            <person name="McCartney M.A."/>
            <person name="Auch B."/>
            <person name="Kono T."/>
            <person name="Mallez S."/>
            <person name="Zhang Y."/>
            <person name="Obille A."/>
            <person name="Becker A."/>
            <person name="Abrahante J.E."/>
            <person name="Garbe J."/>
            <person name="Badalamenti J.P."/>
            <person name="Herman A."/>
            <person name="Mangelson H."/>
            <person name="Liachko I."/>
            <person name="Sullivan S."/>
            <person name="Sone E.D."/>
            <person name="Koren S."/>
            <person name="Silverstein K.A.T."/>
            <person name="Beckman K.B."/>
            <person name="Gohl D.M."/>
        </authorList>
    </citation>
    <scope>NUCLEOTIDE SEQUENCE</scope>
    <source>
        <strain evidence="1">Duluth1</strain>
        <tissue evidence="1">Whole animal</tissue>
    </source>
</reference>
<dbReference type="EMBL" id="JAIWYP010000019">
    <property type="protein sequence ID" value="KAH3692789.1"/>
    <property type="molecule type" value="Genomic_DNA"/>
</dbReference>
<gene>
    <name evidence="1" type="ORF">DPMN_194541</name>
</gene>
<accession>A0A9D3Y309</accession>
<evidence type="ECO:0000313" key="2">
    <source>
        <dbReference type="Proteomes" id="UP000828390"/>
    </source>
</evidence>
<organism evidence="1 2">
    <name type="scientific">Dreissena polymorpha</name>
    <name type="common">Zebra mussel</name>
    <name type="synonym">Mytilus polymorpha</name>
    <dbReference type="NCBI Taxonomy" id="45954"/>
    <lineage>
        <taxon>Eukaryota</taxon>
        <taxon>Metazoa</taxon>
        <taxon>Spiralia</taxon>
        <taxon>Lophotrochozoa</taxon>
        <taxon>Mollusca</taxon>
        <taxon>Bivalvia</taxon>
        <taxon>Autobranchia</taxon>
        <taxon>Heteroconchia</taxon>
        <taxon>Euheterodonta</taxon>
        <taxon>Imparidentia</taxon>
        <taxon>Neoheterodontei</taxon>
        <taxon>Myida</taxon>
        <taxon>Dreissenoidea</taxon>
        <taxon>Dreissenidae</taxon>
        <taxon>Dreissena</taxon>
    </lineage>
</organism>
<dbReference type="AlphaFoldDB" id="A0A9D3Y309"/>